<reference evidence="2" key="1">
    <citation type="submission" date="2019-05" db="EMBL/GenBank/DDBJ databases">
        <authorList>
            <consortium name="Pathogen Informatics"/>
        </authorList>
    </citation>
    <scope>NUCLEOTIDE SEQUENCE [LARGE SCALE GENOMIC DNA]</scope>
    <source>
        <strain evidence="2">NCTC12965</strain>
    </source>
</reference>
<dbReference type="SUPFAM" id="SSF49401">
    <property type="entry name" value="Bacterial adhesins"/>
    <property type="match status" value="1"/>
</dbReference>
<evidence type="ECO:0000313" key="2">
    <source>
        <dbReference type="EMBL" id="VTR59861.1"/>
    </source>
</evidence>
<dbReference type="KEGG" id="sfw:WN53_08915"/>
<protein>
    <submittedName>
        <fullName evidence="2">Putative minor fimbrial subunit StfF</fullName>
    </submittedName>
</protein>
<gene>
    <name evidence="2" type="ORF">NCTC12965_08291</name>
</gene>
<feature type="domain" description="Fimbrial-type adhesion" evidence="1">
    <location>
        <begin position="35"/>
        <end position="168"/>
    </location>
</feature>
<evidence type="ECO:0000259" key="1">
    <source>
        <dbReference type="Pfam" id="PF00419"/>
    </source>
</evidence>
<dbReference type="AlphaFoldDB" id="A0A0F7HAM0"/>
<dbReference type="Gene3D" id="2.60.40.1090">
    <property type="entry name" value="Fimbrial-type adhesion domain"/>
    <property type="match status" value="1"/>
</dbReference>
<dbReference type="EMBL" id="CABEEZ010000163">
    <property type="protein sequence ID" value="VTR59861.1"/>
    <property type="molecule type" value="Genomic_DNA"/>
</dbReference>
<dbReference type="InterPro" id="IPR008966">
    <property type="entry name" value="Adhesion_dom_sf"/>
</dbReference>
<proteinExistence type="predicted"/>
<organism evidence="2">
    <name type="scientific">Serratia fonticola</name>
    <dbReference type="NCBI Taxonomy" id="47917"/>
    <lineage>
        <taxon>Bacteria</taxon>
        <taxon>Pseudomonadati</taxon>
        <taxon>Pseudomonadota</taxon>
        <taxon>Gammaproteobacteria</taxon>
        <taxon>Enterobacterales</taxon>
        <taxon>Yersiniaceae</taxon>
        <taxon>Serratia</taxon>
    </lineage>
</organism>
<dbReference type="GO" id="GO:0007155">
    <property type="term" value="P:cell adhesion"/>
    <property type="evidence" value="ECO:0007669"/>
    <property type="project" value="InterPro"/>
</dbReference>
<dbReference type="GO" id="GO:0009289">
    <property type="term" value="C:pilus"/>
    <property type="evidence" value="ECO:0007669"/>
    <property type="project" value="InterPro"/>
</dbReference>
<sequence>MTRGDKVQRYLLTVLLGATLLLTGPLAIAFTTVTVKATVLNPPSCVINGNQPIEVNFGDEVMTNKVDGKNYMQPVKYSLQCTGGNTNALRLQIQGEPTGFNPAALATAQQSDLGIELWANNARFPVNSWLNFTYPSAPVVQAVPVKKTGTTLAAGKFSAVATLKIDVQ</sequence>
<accession>A0A0F7HAM0</accession>
<dbReference type="InterPro" id="IPR036937">
    <property type="entry name" value="Adhesion_dom_fimbrial_sf"/>
</dbReference>
<dbReference type="Pfam" id="PF00419">
    <property type="entry name" value="Fimbrial"/>
    <property type="match status" value="1"/>
</dbReference>
<name>A0A0F7HAM0_SERFO</name>
<dbReference type="InterPro" id="IPR000259">
    <property type="entry name" value="Adhesion_dom_fimbrial"/>
</dbReference>